<dbReference type="EMBL" id="BAABJY010000001">
    <property type="protein sequence ID" value="GAA4854984.1"/>
    <property type="molecule type" value="Genomic_DNA"/>
</dbReference>
<evidence type="ECO:0000256" key="1">
    <source>
        <dbReference type="SAM" id="MobiDB-lite"/>
    </source>
</evidence>
<proteinExistence type="predicted"/>
<comment type="caution">
    <text evidence="2">The sequence shown here is derived from an EMBL/GenBank/DDBJ whole genome shotgun (WGS) entry which is preliminary data.</text>
</comment>
<dbReference type="Proteomes" id="UP001501323">
    <property type="component" value="Unassembled WGS sequence"/>
</dbReference>
<sequence length="114" mass="10992">MTDGGATGRSGGCGTLGNSRGACGAWGGAASGLASTSTGGGAVWVAQPASANAVAIAMEKGTIDARIGGIRWRFVIVGEVNTHSIRPRAPQGRRSGPCSGANGPRITASSGGAP</sequence>
<gene>
    <name evidence="2" type="ORF">GCM10023332_03210</name>
</gene>
<reference evidence="3" key="1">
    <citation type="journal article" date="2019" name="Int. J. Syst. Evol. Microbiol.">
        <title>The Global Catalogue of Microorganisms (GCM) 10K type strain sequencing project: providing services to taxonomists for standard genome sequencing and annotation.</title>
        <authorList>
            <consortium name="The Broad Institute Genomics Platform"/>
            <consortium name="The Broad Institute Genome Sequencing Center for Infectious Disease"/>
            <person name="Wu L."/>
            <person name="Ma J."/>
        </authorList>
    </citation>
    <scope>NUCLEOTIDE SEQUENCE [LARGE SCALE GENOMIC DNA]</scope>
    <source>
        <strain evidence="3">JCM 18392</strain>
    </source>
</reference>
<organism evidence="2 3">
    <name type="scientific">Luteimonas vadosa</name>
    <dbReference type="NCBI Taxonomy" id="1165507"/>
    <lineage>
        <taxon>Bacteria</taxon>
        <taxon>Pseudomonadati</taxon>
        <taxon>Pseudomonadota</taxon>
        <taxon>Gammaproteobacteria</taxon>
        <taxon>Lysobacterales</taxon>
        <taxon>Lysobacteraceae</taxon>
        <taxon>Luteimonas</taxon>
    </lineage>
</organism>
<evidence type="ECO:0000313" key="2">
    <source>
        <dbReference type="EMBL" id="GAA4854984.1"/>
    </source>
</evidence>
<keyword evidence="3" id="KW-1185">Reference proteome</keyword>
<protein>
    <submittedName>
        <fullName evidence="2">Uncharacterized protein</fullName>
    </submittedName>
</protein>
<name>A0ABP9DSU1_9GAMM</name>
<evidence type="ECO:0000313" key="3">
    <source>
        <dbReference type="Proteomes" id="UP001501323"/>
    </source>
</evidence>
<feature type="region of interest" description="Disordered" evidence="1">
    <location>
        <begin position="85"/>
        <end position="114"/>
    </location>
</feature>
<accession>A0ABP9DSU1</accession>